<organism evidence="5 6">
    <name type="scientific">Teladorsagia circumcincta</name>
    <name type="common">Brown stomach worm</name>
    <name type="synonym">Ostertagia circumcincta</name>
    <dbReference type="NCBI Taxonomy" id="45464"/>
    <lineage>
        <taxon>Eukaryota</taxon>
        <taxon>Metazoa</taxon>
        <taxon>Ecdysozoa</taxon>
        <taxon>Nematoda</taxon>
        <taxon>Chromadorea</taxon>
        <taxon>Rhabditida</taxon>
        <taxon>Rhabditina</taxon>
        <taxon>Rhabditomorpha</taxon>
        <taxon>Strongyloidea</taxon>
        <taxon>Trichostrongylidae</taxon>
        <taxon>Teladorsagia</taxon>
    </lineage>
</organism>
<keyword evidence="3" id="KW-0378">Hydrolase</keyword>
<sequence>MEKIGDHFGPFQKRAVYSRGRFSIDSNRCATAFIQQMGLAGKDILYVGDHIFGDVLKSKKAGGWRTLLIVPELNREMEASRTMKIWSRQAEKFHELNDLNNSLNTPEAKEDVGAKKEILREIARITDDMEAEFGAMGSLLRCGWRQTYFASQVKKYADIYTFNVYNIVEYSPLHCFNSPIYLLPHEEKFLHNIACKAAQGVQGSEEIGTQEEGKAQPSET</sequence>
<dbReference type="GO" id="GO:0046872">
    <property type="term" value="F:metal ion binding"/>
    <property type="evidence" value="ECO:0007669"/>
    <property type="project" value="UniProtKB-KW"/>
</dbReference>
<accession>A0A2G9V4M3</accession>
<dbReference type="Proteomes" id="UP000230423">
    <property type="component" value="Unassembled WGS sequence"/>
</dbReference>
<evidence type="ECO:0000256" key="3">
    <source>
        <dbReference type="ARBA" id="ARBA00022801"/>
    </source>
</evidence>
<evidence type="ECO:0000313" key="5">
    <source>
        <dbReference type="EMBL" id="PIO77463.1"/>
    </source>
</evidence>
<dbReference type="GO" id="GO:0008253">
    <property type="term" value="F:5'-nucleotidase activity"/>
    <property type="evidence" value="ECO:0007669"/>
    <property type="project" value="TreeGrafter"/>
</dbReference>
<dbReference type="EMBL" id="KZ344996">
    <property type="protein sequence ID" value="PIO77463.1"/>
    <property type="molecule type" value="Genomic_DNA"/>
</dbReference>
<dbReference type="InterPro" id="IPR023214">
    <property type="entry name" value="HAD_sf"/>
</dbReference>
<dbReference type="Pfam" id="PF05761">
    <property type="entry name" value="5_nucleotid"/>
    <property type="match status" value="1"/>
</dbReference>
<evidence type="ECO:0000313" key="6">
    <source>
        <dbReference type="Proteomes" id="UP000230423"/>
    </source>
</evidence>
<dbReference type="PANTHER" id="PTHR12103">
    <property type="entry name" value="5'-NUCLEOTIDASE DOMAIN-CONTAINING"/>
    <property type="match status" value="1"/>
</dbReference>
<dbReference type="SUPFAM" id="SSF56784">
    <property type="entry name" value="HAD-like"/>
    <property type="match status" value="1"/>
</dbReference>
<evidence type="ECO:0000256" key="4">
    <source>
        <dbReference type="ARBA" id="ARBA00022842"/>
    </source>
</evidence>
<name>A0A2G9V4M3_TELCI</name>
<dbReference type="InterPro" id="IPR036412">
    <property type="entry name" value="HAD-like_sf"/>
</dbReference>
<dbReference type="OrthoDB" id="10252832at2759"/>
<keyword evidence="6" id="KW-1185">Reference proteome</keyword>
<protein>
    <submittedName>
        <fullName evidence="5">5' nucleotidase family protein</fullName>
    </submittedName>
</protein>
<dbReference type="Gene3D" id="3.40.50.1000">
    <property type="entry name" value="HAD superfamily/HAD-like"/>
    <property type="match status" value="1"/>
</dbReference>
<dbReference type="InterPro" id="IPR008380">
    <property type="entry name" value="HAD-SF_hydro_IG_5-nucl"/>
</dbReference>
<keyword evidence="2" id="KW-0479">Metal-binding</keyword>
<dbReference type="PANTHER" id="PTHR12103:SF15">
    <property type="entry name" value="CYTOSOLIC PURINE 5'-NUCLEOTIDASE"/>
    <property type="match status" value="1"/>
</dbReference>
<keyword evidence="4" id="KW-0460">Magnesium</keyword>
<dbReference type="AlphaFoldDB" id="A0A2G9V4M3"/>
<reference evidence="5 6" key="1">
    <citation type="submission" date="2015-09" db="EMBL/GenBank/DDBJ databases">
        <title>Draft genome of the parasitic nematode Teladorsagia circumcincta isolate WARC Sus (inbred).</title>
        <authorList>
            <person name="Mitreva M."/>
        </authorList>
    </citation>
    <scope>NUCLEOTIDE SEQUENCE [LARGE SCALE GENOMIC DNA]</scope>
    <source>
        <strain evidence="5 6">S</strain>
    </source>
</reference>
<evidence type="ECO:0000256" key="2">
    <source>
        <dbReference type="ARBA" id="ARBA00022723"/>
    </source>
</evidence>
<evidence type="ECO:0000256" key="1">
    <source>
        <dbReference type="ARBA" id="ARBA00009589"/>
    </source>
</evidence>
<comment type="similarity">
    <text evidence="1">Belongs to the 5'(3')-deoxyribonucleotidase family.</text>
</comment>
<proteinExistence type="inferred from homology"/>
<gene>
    <name evidence="5" type="ORF">TELCIR_00411</name>
</gene>